<keyword evidence="4" id="KW-1003">Cell membrane</keyword>
<evidence type="ECO:0000256" key="1">
    <source>
        <dbReference type="ARBA" id="ARBA00004651"/>
    </source>
</evidence>
<feature type="transmembrane region" description="Helical" evidence="8">
    <location>
        <begin position="113"/>
        <end position="130"/>
    </location>
</feature>
<feature type="transmembrane region" description="Helical" evidence="8">
    <location>
        <begin position="254"/>
        <end position="273"/>
    </location>
</feature>
<reference evidence="10" key="2">
    <citation type="submission" date="2021-04" db="EMBL/GenBank/DDBJ databases">
        <authorList>
            <person name="Gilroy R."/>
        </authorList>
    </citation>
    <scope>NUCLEOTIDE SEQUENCE</scope>
    <source>
        <strain evidence="10">ChiHjej8B7-3636</strain>
    </source>
</reference>
<dbReference type="InterPro" id="IPR037185">
    <property type="entry name" value="EmrE-like"/>
</dbReference>
<reference evidence="10" key="1">
    <citation type="journal article" date="2021" name="PeerJ">
        <title>Extensive microbial diversity within the chicken gut microbiome revealed by metagenomics and culture.</title>
        <authorList>
            <person name="Gilroy R."/>
            <person name="Ravi A."/>
            <person name="Getino M."/>
            <person name="Pursley I."/>
            <person name="Horton D.L."/>
            <person name="Alikhan N.F."/>
            <person name="Baker D."/>
            <person name="Gharbi K."/>
            <person name="Hall N."/>
            <person name="Watson M."/>
            <person name="Adriaenssens E.M."/>
            <person name="Foster-Nyarko E."/>
            <person name="Jarju S."/>
            <person name="Secka A."/>
            <person name="Antonio M."/>
            <person name="Oren A."/>
            <person name="Chaudhuri R.R."/>
            <person name="La Ragione R."/>
            <person name="Hildebrand F."/>
            <person name="Pallen M.J."/>
        </authorList>
    </citation>
    <scope>NUCLEOTIDE SEQUENCE</scope>
    <source>
        <strain evidence="10">ChiHjej8B7-3636</strain>
    </source>
</reference>
<protein>
    <submittedName>
        <fullName evidence="10">EamA family transporter RarD</fullName>
    </submittedName>
</protein>
<evidence type="ECO:0000313" key="11">
    <source>
        <dbReference type="Proteomes" id="UP000824220"/>
    </source>
</evidence>
<keyword evidence="7 8" id="KW-0472">Membrane</keyword>
<evidence type="ECO:0000313" key="10">
    <source>
        <dbReference type="EMBL" id="HJA03400.1"/>
    </source>
</evidence>
<dbReference type="Proteomes" id="UP000824220">
    <property type="component" value="Unassembled WGS sequence"/>
</dbReference>
<dbReference type="Pfam" id="PF00892">
    <property type="entry name" value="EamA"/>
    <property type="match status" value="2"/>
</dbReference>
<keyword evidence="6 8" id="KW-1133">Transmembrane helix</keyword>
<evidence type="ECO:0000256" key="3">
    <source>
        <dbReference type="ARBA" id="ARBA00022448"/>
    </source>
</evidence>
<dbReference type="InterPro" id="IPR000620">
    <property type="entry name" value="EamA_dom"/>
</dbReference>
<comment type="subcellular location">
    <subcellularLocation>
        <location evidence="1">Cell membrane</location>
        <topology evidence="1">Multi-pass membrane protein</topology>
    </subcellularLocation>
</comment>
<dbReference type="PANTHER" id="PTHR32322:SF2">
    <property type="entry name" value="EAMA DOMAIN-CONTAINING PROTEIN"/>
    <property type="match status" value="1"/>
</dbReference>
<evidence type="ECO:0000256" key="2">
    <source>
        <dbReference type="ARBA" id="ARBA00007362"/>
    </source>
</evidence>
<dbReference type="EMBL" id="DXAM01000013">
    <property type="protein sequence ID" value="HJA03400.1"/>
    <property type="molecule type" value="Genomic_DNA"/>
</dbReference>
<feature type="transmembrane region" description="Helical" evidence="8">
    <location>
        <begin position="18"/>
        <end position="38"/>
    </location>
</feature>
<dbReference type="SUPFAM" id="SSF103481">
    <property type="entry name" value="Multidrug resistance efflux transporter EmrE"/>
    <property type="match status" value="2"/>
</dbReference>
<feature type="domain" description="EamA" evidence="9">
    <location>
        <begin position="18"/>
        <end position="153"/>
    </location>
</feature>
<sequence>MTTPPASLRPLTDRPTEGVLYGVGAYLLWGALPIYFVMLAPTGPWELLSARVIFSLVFCALLITLTRGWRRLAALVRSPRVLLWTAVAGVLIYANWQLFLIAAMSDRVIEASLGYFINPIATVLLGVFLLGDRLRRLQWCAVGVAALAVIVIVVFYGSVPWLSLAMAASFASYGLVKKKFLSADVDALGGLTLETAWLTPIAIGQLVIVGLTTGITFGQVGAMHTTLVALAGVITALPLLLFSSASRRVSLSTVGMLQFITPILQFLTGAFVLHEHMPLERWAGFVLIWVACALLVTDIVRTRRATTRRAAAPGSTGPSRR</sequence>
<comment type="caution">
    <text evidence="10">The sequence shown here is derived from an EMBL/GenBank/DDBJ whole genome shotgun (WGS) entry which is preliminary data.</text>
</comment>
<evidence type="ECO:0000256" key="7">
    <source>
        <dbReference type="ARBA" id="ARBA00023136"/>
    </source>
</evidence>
<organism evidence="10 11">
    <name type="scientific">Candidatus Microbacterium stercoravium</name>
    <dbReference type="NCBI Taxonomy" id="2838697"/>
    <lineage>
        <taxon>Bacteria</taxon>
        <taxon>Bacillati</taxon>
        <taxon>Actinomycetota</taxon>
        <taxon>Actinomycetes</taxon>
        <taxon>Micrococcales</taxon>
        <taxon>Microbacteriaceae</taxon>
        <taxon>Microbacterium</taxon>
    </lineage>
</organism>
<dbReference type="InterPro" id="IPR004626">
    <property type="entry name" value="RarD"/>
</dbReference>
<dbReference type="InterPro" id="IPR050638">
    <property type="entry name" value="AA-Vitamin_Transporters"/>
</dbReference>
<feature type="transmembrane region" description="Helical" evidence="8">
    <location>
        <begin position="223"/>
        <end position="242"/>
    </location>
</feature>
<keyword evidence="5 8" id="KW-0812">Transmembrane</keyword>
<dbReference type="GO" id="GO:0005886">
    <property type="term" value="C:plasma membrane"/>
    <property type="evidence" value="ECO:0007669"/>
    <property type="project" value="UniProtKB-SubCell"/>
</dbReference>
<evidence type="ECO:0000256" key="8">
    <source>
        <dbReference type="SAM" id="Phobius"/>
    </source>
</evidence>
<evidence type="ECO:0000259" key="9">
    <source>
        <dbReference type="Pfam" id="PF00892"/>
    </source>
</evidence>
<feature type="transmembrane region" description="Helical" evidence="8">
    <location>
        <begin position="50"/>
        <end position="69"/>
    </location>
</feature>
<feature type="domain" description="EamA" evidence="9">
    <location>
        <begin position="162"/>
        <end position="296"/>
    </location>
</feature>
<name>A0A9D2H4H7_9MICO</name>
<evidence type="ECO:0000256" key="6">
    <source>
        <dbReference type="ARBA" id="ARBA00022989"/>
    </source>
</evidence>
<comment type="similarity">
    <text evidence="2">Belongs to the EamA transporter family.</text>
</comment>
<feature type="transmembrane region" description="Helical" evidence="8">
    <location>
        <begin position="137"/>
        <end position="155"/>
    </location>
</feature>
<dbReference type="AlphaFoldDB" id="A0A9D2H4H7"/>
<evidence type="ECO:0000256" key="4">
    <source>
        <dbReference type="ARBA" id="ARBA00022475"/>
    </source>
</evidence>
<evidence type="ECO:0000256" key="5">
    <source>
        <dbReference type="ARBA" id="ARBA00022692"/>
    </source>
</evidence>
<feature type="transmembrane region" description="Helical" evidence="8">
    <location>
        <begin position="279"/>
        <end position="300"/>
    </location>
</feature>
<proteinExistence type="inferred from homology"/>
<feature type="transmembrane region" description="Helical" evidence="8">
    <location>
        <begin position="81"/>
        <end position="101"/>
    </location>
</feature>
<dbReference type="NCBIfam" id="TIGR00688">
    <property type="entry name" value="rarD"/>
    <property type="match status" value="1"/>
</dbReference>
<dbReference type="PANTHER" id="PTHR32322">
    <property type="entry name" value="INNER MEMBRANE TRANSPORTER"/>
    <property type="match status" value="1"/>
</dbReference>
<keyword evidence="3" id="KW-0813">Transport</keyword>
<accession>A0A9D2H4H7</accession>
<gene>
    <name evidence="10" type="primary">rarD</name>
    <name evidence="10" type="ORF">H9800_00860</name>
</gene>